<dbReference type="PANTHER" id="PTHR47566:SF1">
    <property type="entry name" value="PROTEIN NUD1"/>
    <property type="match status" value="1"/>
</dbReference>
<dbReference type="SUPFAM" id="SSF52058">
    <property type="entry name" value="L domain-like"/>
    <property type="match status" value="2"/>
</dbReference>
<evidence type="ECO:0000313" key="6">
    <source>
        <dbReference type="EMBL" id="TWH98330.1"/>
    </source>
</evidence>
<keyword evidence="1" id="KW-0433">Leucine-rich repeat</keyword>
<sequence length="908" mass="101535">MFKYLSYFYFFKFLQMKKLYFLFFLTIGLLANAQIINFPDIYFKAKLLQASTTNNIASSQEPVYDLISETWSVSSYNKIDTNNNGEIEVSEAQSIKWLDISLYSIDDMSGIEYFTNLIYLNCSGNQVSSLNVSNLTNLKVLNCGSNRLMNLNISGLFDLQNLDCKYNRLTSLNFTGFNNLKMLNCIDNQLTFLNISDLVNLKILKCYDNQISTLNVSNSTNLLELYCGNNQMNSLNISGLIFLVKLDCYNNLLPSLDVSGLINLQDLNCSFNPLSSLNISNLHDLETLNCSNNELTNLNVSDLPNLQFLHCGSNQLSSLDVSELTSLQTLNCSYNELFNLNVTGLNNLQFFDCNSNMLTTLNLSGLNNLQTLNCEINELISLDTSDLSNLQTLICDGNQITNLFIKNNNTTWAQLYCLNNPNLEYICIDEEDLSFLQQMIDSAGLTNQIQLNSYCSFTPNGIFYEVSGTTKFDSNNNSCDVSDINYSNLNFSITDGTNTGSLIANQTGNFYIPVSAGNHTITPNLENPSYFNIFPTSFTVNFPTQTSPFMQDFCVTANGVKSDVEVVLVLTTPARPGFDANYKLVYRNKGNQVENGSVSLTFDDARLDFVSSNPVYNSSVTNSFTWNYSNLQPFETREIGIVFNVNSPMETPAVNNGDILNYTATITTANTDETPLDNTFILDQTVVGSYDPNDKTCLEGTTIEPSEVGNYVHYVIRFENTGTYPAENIVVKDMIDLDKFDIATLVPLKSSHDFFTRISGNKVEFIFENINLDFNDATNDGYVVFKIKTKPTLVLGDTFTNNANIYFDYNFPITTNTYITTVAALSTQDFDFGTYFTLYPNPAKDVLNIQDKQGLTINSIEVYNQLGQIVMAVTNALNAVDVANLASGTYFVKINTEKGSTNAKFVKE</sequence>
<dbReference type="InterPro" id="IPR052574">
    <property type="entry name" value="CDIRP"/>
</dbReference>
<feature type="domain" description="DUF7619" evidence="5">
    <location>
        <begin position="691"/>
        <end position="821"/>
    </location>
</feature>
<dbReference type="Gene3D" id="3.80.10.10">
    <property type="entry name" value="Ribonuclease Inhibitor"/>
    <property type="match status" value="2"/>
</dbReference>
<dbReference type="AlphaFoldDB" id="A0A562KSE3"/>
<dbReference type="NCBIfam" id="TIGR04183">
    <property type="entry name" value="Por_Secre_tail"/>
    <property type="match status" value="1"/>
</dbReference>
<evidence type="ECO:0000313" key="7">
    <source>
        <dbReference type="Proteomes" id="UP000315312"/>
    </source>
</evidence>
<evidence type="ECO:0000259" key="5">
    <source>
        <dbReference type="Pfam" id="PF24595"/>
    </source>
</evidence>
<keyword evidence="7" id="KW-1185">Reference proteome</keyword>
<proteinExistence type="predicted"/>
<comment type="caution">
    <text evidence="6">The sequence shown here is derived from an EMBL/GenBank/DDBJ whole genome shotgun (WGS) entry which is preliminary data.</text>
</comment>
<dbReference type="InterPro" id="IPR047589">
    <property type="entry name" value="DUF11_rpt"/>
</dbReference>
<evidence type="ECO:0000256" key="3">
    <source>
        <dbReference type="ARBA" id="ARBA00022737"/>
    </source>
</evidence>
<feature type="domain" description="Secretion system C-terminal sorting" evidence="4">
    <location>
        <begin position="838"/>
        <end position="906"/>
    </location>
</feature>
<dbReference type="Pfam" id="PF24595">
    <property type="entry name" value="DUF7619"/>
    <property type="match status" value="1"/>
</dbReference>
<dbReference type="InterPro" id="IPR026444">
    <property type="entry name" value="Secre_tail"/>
</dbReference>
<evidence type="ECO:0000259" key="4">
    <source>
        <dbReference type="Pfam" id="PF18962"/>
    </source>
</evidence>
<dbReference type="PANTHER" id="PTHR47566">
    <property type="match status" value="1"/>
</dbReference>
<protein>
    <submittedName>
        <fullName evidence="6">Putative repeat protein (TIGR01451 family)/predicted secreted protein (Por secretion system target)</fullName>
    </submittedName>
</protein>
<dbReference type="InterPro" id="IPR055353">
    <property type="entry name" value="DUF7619"/>
</dbReference>
<accession>A0A562KSE3</accession>
<dbReference type="OrthoDB" id="1110367at2"/>
<name>A0A562KSE3_9FLAO</name>
<dbReference type="EMBL" id="VLKM01000001">
    <property type="protein sequence ID" value="TWH98330.1"/>
    <property type="molecule type" value="Genomic_DNA"/>
</dbReference>
<dbReference type="NCBIfam" id="TIGR01451">
    <property type="entry name" value="B_ant_repeat"/>
    <property type="match status" value="1"/>
</dbReference>
<gene>
    <name evidence="6" type="ORF">IP97_00279</name>
</gene>
<dbReference type="GO" id="GO:0035591">
    <property type="term" value="F:signaling adaptor activity"/>
    <property type="evidence" value="ECO:0007669"/>
    <property type="project" value="TreeGrafter"/>
</dbReference>
<keyword evidence="2" id="KW-0732">Signal</keyword>
<dbReference type="InterPro" id="IPR032675">
    <property type="entry name" value="LRR_dom_sf"/>
</dbReference>
<dbReference type="Pfam" id="PF18962">
    <property type="entry name" value="Por_Secre_tail"/>
    <property type="match status" value="1"/>
</dbReference>
<evidence type="ECO:0000256" key="2">
    <source>
        <dbReference type="ARBA" id="ARBA00022729"/>
    </source>
</evidence>
<keyword evidence="3" id="KW-0677">Repeat</keyword>
<reference evidence="6 7" key="1">
    <citation type="journal article" date="2015" name="Stand. Genomic Sci.">
        <title>Genomic Encyclopedia of Bacterial and Archaeal Type Strains, Phase III: the genomes of soil and plant-associated and newly described type strains.</title>
        <authorList>
            <person name="Whitman W.B."/>
            <person name="Woyke T."/>
            <person name="Klenk H.P."/>
            <person name="Zhou Y."/>
            <person name="Lilburn T.G."/>
            <person name="Beck B.J."/>
            <person name="De Vos P."/>
            <person name="Vandamme P."/>
            <person name="Eisen J.A."/>
            <person name="Garrity G."/>
            <person name="Hugenholtz P."/>
            <person name="Kyrpides N.C."/>
        </authorList>
    </citation>
    <scope>NUCLEOTIDE SEQUENCE [LARGE SCALE GENOMIC DNA]</scope>
    <source>
        <strain evidence="6 7">CGMCC 1.6844</strain>
    </source>
</reference>
<organism evidence="6 7">
    <name type="scientific">Flavobacterium cheniae</name>
    <dbReference type="NCBI Taxonomy" id="295428"/>
    <lineage>
        <taxon>Bacteria</taxon>
        <taxon>Pseudomonadati</taxon>
        <taxon>Bacteroidota</taxon>
        <taxon>Flavobacteriia</taxon>
        <taxon>Flavobacteriales</taxon>
        <taxon>Flavobacteriaceae</taxon>
        <taxon>Flavobacterium</taxon>
    </lineage>
</organism>
<dbReference type="Proteomes" id="UP000315312">
    <property type="component" value="Unassembled WGS sequence"/>
</dbReference>
<evidence type="ECO:0000256" key="1">
    <source>
        <dbReference type="ARBA" id="ARBA00022614"/>
    </source>
</evidence>